<dbReference type="PATRIC" id="fig|1423820.4.peg.588"/>
<evidence type="ECO:0000313" key="10">
    <source>
        <dbReference type="Proteomes" id="UP000051291"/>
    </source>
</evidence>
<dbReference type="RefSeq" id="WP_057906079.1">
    <property type="nucleotide sequence ID" value="NZ_AYYZ01000004.1"/>
</dbReference>
<dbReference type="Proteomes" id="UP000051291">
    <property type="component" value="Unassembled WGS sequence"/>
</dbReference>
<dbReference type="InterPro" id="IPR035952">
    <property type="entry name" value="Rhomboid-like_sf"/>
</dbReference>
<comment type="similarity">
    <text evidence="2">Belongs to the peptidase S54 family.</text>
</comment>
<dbReference type="InterPro" id="IPR022764">
    <property type="entry name" value="Peptidase_S54_rhomboid_dom"/>
</dbReference>
<accession>A0A0R1ZRB2</accession>
<keyword evidence="5 7" id="KW-1133">Transmembrane helix</keyword>
<evidence type="ECO:0000256" key="4">
    <source>
        <dbReference type="ARBA" id="ARBA00022801"/>
    </source>
</evidence>
<dbReference type="EMBL" id="AYYZ01000004">
    <property type="protein sequence ID" value="KRM53299.1"/>
    <property type="molecule type" value="Genomic_DNA"/>
</dbReference>
<feature type="transmembrane region" description="Helical" evidence="7">
    <location>
        <begin position="165"/>
        <end position="184"/>
    </location>
</feature>
<evidence type="ECO:0000313" key="9">
    <source>
        <dbReference type="EMBL" id="KRM53299.1"/>
    </source>
</evidence>
<evidence type="ECO:0000256" key="7">
    <source>
        <dbReference type="SAM" id="Phobius"/>
    </source>
</evidence>
<evidence type="ECO:0000256" key="1">
    <source>
        <dbReference type="ARBA" id="ARBA00004141"/>
    </source>
</evidence>
<evidence type="ECO:0000256" key="3">
    <source>
        <dbReference type="ARBA" id="ARBA00022692"/>
    </source>
</evidence>
<keyword evidence="4" id="KW-0378">Hydrolase</keyword>
<dbReference type="PANTHER" id="PTHR43731:SF14">
    <property type="entry name" value="PRESENILIN-ASSOCIATED RHOMBOID-LIKE PROTEIN, MITOCHONDRIAL"/>
    <property type="match status" value="1"/>
</dbReference>
<feature type="transmembrane region" description="Helical" evidence="7">
    <location>
        <begin position="9"/>
        <end position="28"/>
    </location>
</feature>
<dbReference type="STRING" id="1423820.FC64_GL000581"/>
<feature type="transmembrane region" description="Helical" evidence="7">
    <location>
        <begin position="58"/>
        <end position="78"/>
    </location>
</feature>
<evidence type="ECO:0000256" key="6">
    <source>
        <dbReference type="ARBA" id="ARBA00023136"/>
    </source>
</evidence>
<feature type="domain" description="Peptidase S54 rhomboid" evidence="8">
    <location>
        <begin position="49"/>
        <end position="183"/>
    </location>
</feature>
<name>A0A0R1ZRB2_9LACO</name>
<keyword evidence="6 7" id="KW-0472">Membrane</keyword>
<gene>
    <name evidence="9" type="ORF">FC64_GL000581</name>
</gene>
<evidence type="ECO:0000256" key="2">
    <source>
        <dbReference type="ARBA" id="ARBA00009045"/>
    </source>
</evidence>
<organism evidence="9 10">
    <name type="scientific">Ligilactobacillus araffinosus DSM 20653</name>
    <dbReference type="NCBI Taxonomy" id="1423820"/>
    <lineage>
        <taxon>Bacteria</taxon>
        <taxon>Bacillati</taxon>
        <taxon>Bacillota</taxon>
        <taxon>Bacilli</taxon>
        <taxon>Lactobacillales</taxon>
        <taxon>Lactobacillaceae</taxon>
        <taxon>Ligilactobacillus</taxon>
    </lineage>
</organism>
<sequence length="219" mass="24034">MSKKRPKITILLIVINIVMYLLMTVAGGSTNPNILIEFGAKDNALIAAGQIWRLFTPMFLHIGFQHIVLNMVTLYFLGMQIEYLFGPWRFLVIYLVSGICGNIASFAFTPAISAGASTALFGLFGAYLMLGESFRDDPYIRTIAKQFLVLVVLNLLSDLTGSIDLWGHLGGLIGGFLLGYVMGAPQIGKVEMHKRWLALAGLVLLFAMIFVRGMHTATA</sequence>
<dbReference type="GO" id="GO:0004252">
    <property type="term" value="F:serine-type endopeptidase activity"/>
    <property type="evidence" value="ECO:0007669"/>
    <property type="project" value="InterPro"/>
</dbReference>
<dbReference type="PANTHER" id="PTHR43731">
    <property type="entry name" value="RHOMBOID PROTEASE"/>
    <property type="match status" value="1"/>
</dbReference>
<dbReference type="Pfam" id="PF01694">
    <property type="entry name" value="Rhomboid"/>
    <property type="match status" value="1"/>
</dbReference>
<evidence type="ECO:0000259" key="8">
    <source>
        <dbReference type="Pfam" id="PF01694"/>
    </source>
</evidence>
<comment type="subcellular location">
    <subcellularLocation>
        <location evidence="1">Membrane</location>
        <topology evidence="1">Multi-pass membrane protein</topology>
    </subcellularLocation>
</comment>
<keyword evidence="10" id="KW-1185">Reference proteome</keyword>
<dbReference type="AlphaFoldDB" id="A0A0R1ZRB2"/>
<reference evidence="9 10" key="1">
    <citation type="journal article" date="2015" name="Genome Announc.">
        <title>Expanding the biotechnology potential of lactobacilli through comparative genomics of 213 strains and associated genera.</title>
        <authorList>
            <person name="Sun Z."/>
            <person name="Harris H.M."/>
            <person name="McCann A."/>
            <person name="Guo C."/>
            <person name="Argimon S."/>
            <person name="Zhang W."/>
            <person name="Yang X."/>
            <person name="Jeffery I.B."/>
            <person name="Cooney J.C."/>
            <person name="Kagawa T.F."/>
            <person name="Liu W."/>
            <person name="Song Y."/>
            <person name="Salvetti E."/>
            <person name="Wrobel A."/>
            <person name="Rasinkangas P."/>
            <person name="Parkhill J."/>
            <person name="Rea M.C."/>
            <person name="O'Sullivan O."/>
            <person name="Ritari J."/>
            <person name="Douillard F.P."/>
            <person name="Paul Ross R."/>
            <person name="Yang R."/>
            <person name="Briner A.E."/>
            <person name="Felis G.E."/>
            <person name="de Vos W.M."/>
            <person name="Barrangou R."/>
            <person name="Klaenhammer T.R."/>
            <person name="Caufield P.W."/>
            <person name="Cui Y."/>
            <person name="Zhang H."/>
            <person name="O'Toole P.W."/>
        </authorList>
    </citation>
    <scope>NUCLEOTIDE SEQUENCE [LARGE SCALE GENOMIC DNA]</scope>
    <source>
        <strain evidence="9 10">DSM 20653</strain>
    </source>
</reference>
<dbReference type="GO" id="GO:0016020">
    <property type="term" value="C:membrane"/>
    <property type="evidence" value="ECO:0007669"/>
    <property type="project" value="UniProtKB-SubCell"/>
</dbReference>
<keyword evidence="3 7" id="KW-0812">Transmembrane</keyword>
<dbReference type="InterPro" id="IPR050925">
    <property type="entry name" value="Rhomboid_protease_S54"/>
</dbReference>
<feature type="transmembrane region" description="Helical" evidence="7">
    <location>
        <begin position="196"/>
        <end position="215"/>
    </location>
</feature>
<dbReference type="Gene3D" id="1.20.1540.10">
    <property type="entry name" value="Rhomboid-like"/>
    <property type="match status" value="1"/>
</dbReference>
<proteinExistence type="inferred from homology"/>
<keyword evidence="9" id="KW-0645">Protease</keyword>
<protein>
    <submittedName>
        <fullName evidence="9">Membrane-associated serine protease</fullName>
    </submittedName>
</protein>
<dbReference type="GO" id="GO:0006508">
    <property type="term" value="P:proteolysis"/>
    <property type="evidence" value="ECO:0007669"/>
    <property type="project" value="UniProtKB-KW"/>
</dbReference>
<comment type="caution">
    <text evidence="9">The sequence shown here is derived from an EMBL/GenBank/DDBJ whole genome shotgun (WGS) entry which is preliminary data.</text>
</comment>
<evidence type="ECO:0000256" key="5">
    <source>
        <dbReference type="ARBA" id="ARBA00022989"/>
    </source>
</evidence>
<feature type="transmembrane region" description="Helical" evidence="7">
    <location>
        <begin position="90"/>
        <end position="108"/>
    </location>
</feature>
<dbReference type="SUPFAM" id="SSF144091">
    <property type="entry name" value="Rhomboid-like"/>
    <property type="match status" value="1"/>
</dbReference>